<dbReference type="EMBL" id="CP150951">
    <property type="protein sequence ID" value="WZC49202.1"/>
    <property type="molecule type" value="Genomic_DNA"/>
</dbReference>
<evidence type="ECO:0000313" key="2">
    <source>
        <dbReference type="EMBL" id="WZC49202.1"/>
    </source>
</evidence>
<protein>
    <submittedName>
        <fullName evidence="2">Dihydroxy-acid dehydratase</fullName>
    </submittedName>
</protein>
<reference evidence="3" key="1">
    <citation type="submission" date="2024-04" db="EMBL/GenBank/DDBJ databases">
        <title>Phylogenomic analyses of a clade within the roseobacter group suggest taxonomic reassignments of species of the genera Aestuariivita, Citreicella, Loktanella, Nautella, Pelagibaca, Ruegeria, Thalassobius, Thiobacimonas and Tropicibacter, and the proposal o.</title>
        <authorList>
            <person name="Jeon C.O."/>
        </authorList>
    </citation>
    <scope>NUCLEOTIDE SEQUENCE [LARGE SCALE GENOMIC DNA]</scope>
    <source>
        <strain evidence="3">BS5-3</strain>
    </source>
</reference>
<keyword evidence="1" id="KW-0732">Signal</keyword>
<keyword evidence="3" id="KW-1185">Reference proteome</keyword>
<feature type="chain" id="PRO_5045467686" evidence="1">
    <location>
        <begin position="24"/>
        <end position="203"/>
    </location>
</feature>
<evidence type="ECO:0000256" key="1">
    <source>
        <dbReference type="SAM" id="SignalP"/>
    </source>
</evidence>
<proteinExistence type="predicted"/>
<accession>A0ABZ2V5H0</accession>
<dbReference type="RefSeq" id="WP_341367313.1">
    <property type="nucleotide sequence ID" value="NZ_CP150951.2"/>
</dbReference>
<gene>
    <name evidence="2" type="ORF">AABB29_00640</name>
</gene>
<feature type="signal peptide" evidence="1">
    <location>
        <begin position="1"/>
        <end position="23"/>
    </location>
</feature>
<sequence>MIRAFWGGICAGAIAACTPVAPAQTVALAGGDVSVTTPAGYCVDGQASTPRNGFAVLAPCATLGAQTGAPSVIGVATVQVGAPESGTIMDDEAALRDFLITDAGNALLSSEGEGADVTILSTQAFDNQVMVHFADAGPAPLAGLQPEEWRAFTRANGRLVTIAVRGLAQAPLQDGPGAGLLKLVISGVKAVTSAAPAATPAAI</sequence>
<organism evidence="2 3">
    <name type="scientific">Yoonia phaeophyticola</name>
    <dbReference type="NCBI Taxonomy" id="3137369"/>
    <lineage>
        <taxon>Bacteria</taxon>
        <taxon>Pseudomonadati</taxon>
        <taxon>Pseudomonadota</taxon>
        <taxon>Alphaproteobacteria</taxon>
        <taxon>Rhodobacterales</taxon>
        <taxon>Paracoccaceae</taxon>
        <taxon>Yoonia</taxon>
    </lineage>
</organism>
<name>A0ABZ2V5H0_9RHOB</name>
<evidence type="ECO:0000313" key="3">
    <source>
        <dbReference type="Proteomes" id="UP001440612"/>
    </source>
</evidence>
<dbReference type="Proteomes" id="UP001440612">
    <property type="component" value="Chromosome"/>
</dbReference>
<dbReference type="PROSITE" id="PS51257">
    <property type="entry name" value="PROKAR_LIPOPROTEIN"/>
    <property type="match status" value="1"/>
</dbReference>